<gene>
    <name evidence="3" type="ORF">HINF_LOCUS42141</name>
    <name evidence="2" type="ORF">HINF_LOCUS59509</name>
</gene>
<keyword evidence="1" id="KW-1133">Transmembrane helix</keyword>
<evidence type="ECO:0000313" key="2">
    <source>
        <dbReference type="EMBL" id="CAI9971864.1"/>
    </source>
</evidence>
<evidence type="ECO:0000313" key="3">
    <source>
        <dbReference type="EMBL" id="CAL6047305.1"/>
    </source>
</evidence>
<comment type="caution">
    <text evidence="2">The sequence shown here is derived from an EMBL/GenBank/DDBJ whole genome shotgun (WGS) entry which is preliminary data.</text>
</comment>
<sequence>MRKTQQLQYPRISRANRTLDAEKSDTPSARYRAQKNSITASNSDLLTACTPLKHHFATDLTALYSDYLKPAAVGNVIPHRDIATLHSFIQLLESIAIQFALIYYHFFMASLESVAVFTKIQNISYAFGVKYQYFILVYTIQNFSVQQIKQYFKTKIRNSFFSRLEQELSINNLQNVVKQQLFQLVIFIQLIMSSRHKLSIYWSPYTTGLLWNSFSLSFGVRVTSIDAIYGVMSSFYLFITFRCIVGQQHDSLNRLLNRLLLYGTNFNPIFNFTQHNAVVVLCTLT</sequence>
<proteinExistence type="predicted"/>
<feature type="transmembrane region" description="Helical" evidence="1">
    <location>
        <begin position="200"/>
        <end position="221"/>
    </location>
</feature>
<reference evidence="2" key="1">
    <citation type="submission" date="2023-06" db="EMBL/GenBank/DDBJ databases">
        <authorList>
            <person name="Kurt Z."/>
        </authorList>
    </citation>
    <scope>NUCLEOTIDE SEQUENCE</scope>
</reference>
<keyword evidence="4" id="KW-1185">Reference proteome</keyword>
<protein>
    <submittedName>
        <fullName evidence="3">Hypothetical_protein</fullName>
    </submittedName>
</protein>
<evidence type="ECO:0000256" key="1">
    <source>
        <dbReference type="SAM" id="Phobius"/>
    </source>
</evidence>
<organism evidence="2">
    <name type="scientific">Hexamita inflata</name>
    <dbReference type="NCBI Taxonomy" id="28002"/>
    <lineage>
        <taxon>Eukaryota</taxon>
        <taxon>Metamonada</taxon>
        <taxon>Diplomonadida</taxon>
        <taxon>Hexamitidae</taxon>
        <taxon>Hexamitinae</taxon>
        <taxon>Hexamita</taxon>
    </lineage>
</organism>
<reference evidence="3 4" key="2">
    <citation type="submission" date="2024-07" db="EMBL/GenBank/DDBJ databases">
        <authorList>
            <person name="Akdeniz Z."/>
        </authorList>
    </citation>
    <scope>NUCLEOTIDE SEQUENCE [LARGE SCALE GENOMIC DNA]</scope>
</reference>
<keyword evidence="1" id="KW-0812">Transmembrane</keyword>
<accession>A0AA86R526</accession>
<dbReference type="Proteomes" id="UP001642409">
    <property type="component" value="Unassembled WGS sequence"/>
</dbReference>
<name>A0AA86R526_9EUKA</name>
<dbReference type="AlphaFoldDB" id="A0AA86R526"/>
<evidence type="ECO:0000313" key="4">
    <source>
        <dbReference type="Proteomes" id="UP001642409"/>
    </source>
</evidence>
<dbReference type="EMBL" id="CAXDID020000171">
    <property type="protein sequence ID" value="CAL6047305.1"/>
    <property type="molecule type" value="Genomic_DNA"/>
</dbReference>
<dbReference type="EMBL" id="CATOUU010001099">
    <property type="protein sequence ID" value="CAI9971864.1"/>
    <property type="molecule type" value="Genomic_DNA"/>
</dbReference>
<keyword evidence="1" id="KW-0472">Membrane</keyword>
<feature type="transmembrane region" description="Helical" evidence="1">
    <location>
        <begin position="227"/>
        <end position="245"/>
    </location>
</feature>